<protein>
    <recommendedName>
        <fullName evidence="4">Phage portal protein</fullName>
    </recommendedName>
</protein>
<accession>A0A9J6RLL6</accession>
<dbReference type="AlphaFoldDB" id="A0A9J6RLL6"/>
<name>A0A9J6RLL6_9GAMM</name>
<dbReference type="Proteomes" id="UP001069090">
    <property type="component" value="Unassembled WGS sequence"/>
</dbReference>
<reference evidence="2 3" key="1">
    <citation type="submission" date="2022-12" db="EMBL/GenBank/DDBJ databases">
        <title>Dasania phycosphaerae sp. nov., isolated from particulate material of the south coast of Korea.</title>
        <authorList>
            <person name="Jiang Y."/>
        </authorList>
    </citation>
    <scope>NUCLEOTIDE SEQUENCE [LARGE SCALE GENOMIC DNA]</scope>
    <source>
        <strain evidence="2 3">GY-19</strain>
    </source>
</reference>
<dbReference type="EMBL" id="JAPTGG010000005">
    <property type="protein sequence ID" value="MCZ0865079.1"/>
    <property type="molecule type" value="Genomic_DNA"/>
</dbReference>
<proteinExistence type="predicted"/>
<feature type="region of interest" description="Disordered" evidence="1">
    <location>
        <begin position="431"/>
        <end position="474"/>
    </location>
</feature>
<feature type="compositionally biased region" description="Polar residues" evidence="1">
    <location>
        <begin position="448"/>
        <end position="458"/>
    </location>
</feature>
<comment type="caution">
    <text evidence="2">The sequence shown here is derived from an EMBL/GenBank/DDBJ whole genome shotgun (WGS) entry which is preliminary data.</text>
</comment>
<evidence type="ECO:0000313" key="3">
    <source>
        <dbReference type="Proteomes" id="UP001069090"/>
    </source>
</evidence>
<sequence length="474" mass="52945">MANKIAKKIDAFLGRARTDSGELGALHAEALQANAARDYAAGKVATPENSQRYLYQQMNVDFNRRATVLDIRHMDKADGRVKKIHKKMARDITQGGLKLHWGGKENSTVIRLFKNFVQRLELNSREKLQSDARGCVMEGNLALQWVLEEVNGERRIGAGVRMPSETIVPQVDGSGRFKDHNNAYHQLDIMSSRVVAKFASWGLTIGRLDPDNYDDLGAMGRPYLDASRPVWQKLMMTEEDLVIRRRVRAPQKLSHNLRGMTPEAAKSYEEKVRNESGEIPTDFFVSGEGTVTAISGDANLEQIADVELLIDSFFSGSPAPKGLFGYVGDLPRDVLEDLKRDYYEEIDGAQDVQSGVYQRGFYLDLLLHGVNPLAYDFSVVFAERKTETRNQRADYALKLQALGFPQDMVFTAAGADPVEVRAKLEEQFNKADPYPDIYDDKEDDDQTKSGNATVNVTPGNGRKGESATTINTRT</sequence>
<gene>
    <name evidence="2" type="ORF">O0V09_07705</name>
</gene>
<organism evidence="2 3">
    <name type="scientific">Dasania phycosphaerae</name>
    <dbReference type="NCBI Taxonomy" id="2950436"/>
    <lineage>
        <taxon>Bacteria</taxon>
        <taxon>Pseudomonadati</taxon>
        <taxon>Pseudomonadota</taxon>
        <taxon>Gammaproteobacteria</taxon>
        <taxon>Cellvibrionales</taxon>
        <taxon>Spongiibacteraceae</taxon>
        <taxon>Dasania</taxon>
    </lineage>
</organism>
<dbReference type="RefSeq" id="WP_258331230.1">
    <property type="nucleotide sequence ID" value="NZ_JAPTGG010000005.1"/>
</dbReference>
<keyword evidence="3" id="KW-1185">Reference proteome</keyword>
<evidence type="ECO:0000256" key="1">
    <source>
        <dbReference type="SAM" id="MobiDB-lite"/>
    </source>
</evidence>
<evidence type="ECO:0008006" key="4">
    <source>
        <dbReference type="Google" id="ProtNLM"/>
    </source>
</evidence>
<evidence type="ECO:0000313" key="2">
    <source>
        <dbReference type="EMBL" id="MCZ0865079.1"/>
    </source>
</evidence>